<dbReference type="InParanoid" id="W2SDP7"/>
<proteinExistence type="predicted"/>
<evidence type="ECO:0000256" key="1">
    <source>
        <dbReference type="ARBA" id="ARBA00022801"/>
    </source>
</evidence>
<dbReference type="eggNOG" id="KOG1515">
    <property type="taxonomic scope" value="Eukaryota"/>
</dbReference>
<sequence length="323" mass="35360">MASARKLAATSSHRFMKSSFVRQTLGALPQPECQIEERTVTARSGKAVPFRVYRPMQTAPAQKPVLVMAHSGGFCMGGFETEEFTCRLLCRSQDVIVVDVDYSLTPEAQFPTAVHEYYDVVKWVAHNAATLGADLSKGFIAAGVSAGGNLSVHAAYMARDEGLQPPLTGTLFVCTGMPHMLTDVSGKRIDLFPGKLVSWHDNKDVPIGTPATNDFYGELAGMRADDPLTTPFFYKDHSGLPPVFYQCAGMDIWRDSAIYYAHLLHQAGSPTRLIVYPGLPHLWAYFYPEISTTQKWVKDLVAGLGWLLSLQPSPPKSSSGAKL</sequence>
<dbReference type="Pfam" id="PF07859">
    <property type="entry name" value="Abhydrolase_3"/>
    <property type="match status" value="1"/>
</dbReference>
<evidence type="ECO:0000313" key="3">
    <source>
        <dbReference type="EMBL" id="ETN46817.1"/>
    </source>
</evidence>
<keyword evidence="4" id="KW-1185">Reference proteome</keyword>
<dbReference type="EMBL" id="KB822711">
    <property type="protein sequence ID" value="ETN46817.1"/>
    <property type="molecule type" value="Genomic_DNA"/>
</dbReference>
<reference evidence="3 4" key="1">
    <citation type="submission" date="2013-03" db="EMBL/GenBank/DDBJ databases">
        <title>The Genome Sequence of Phialophora europaea CBS 101466.</title>
        <authorList>
            <consortium name="The Broad Institute Genomics Platform"/>
            <person name="Cuomo C."/>
            <person name="de Hoog S."/>
            <person name="Gorbushina A."/>
            <person name="Walker B."/>
            <person name="Young S.K."/>
            <person name="Zeng Q."/>
            <person name="Gargeya S."/>
            <person name="Fitzgerald M."/>
            <person name="Haas B."/>
            <person name="Abouelleil A."/>
            <person name="Allen A.W."/>
            <person name="Alvarado L."/>
            <person name="Arachchi H.M."/>
            <person name="Berlin A.M."/>
            <person name="Chapman S.B."/>
            <person name="Gainer-Dewar J."/>
            <person name="Goldberg J."/>
            <person name="Griggs A."/>
            <person name="Gujja S."/>
            <person name="Hansen M."/>
            <person name="Howarth C."/>
            <person name="Imamovic A."/>
            <person name="Ireland A."/>
            <person name="Larimer J."/>
            <person name="McCowan C."/>
            <person name="Murphy C."/>
            <person name="Pearson M."/>
            <person name="Poon T.W."/>
            <person name="Priest M."/>
            <person name="Roberts A."/>
            <person name="Saif S."/>
            <person name="Shea T."/>
            <person name="Sisk P."/>
            <person name="Sykes S."/>
            <person name="Wortman J."/>
            <person name="Nusbaum C."/>
            <person name="Birren B."/>
        </authorList>
    </citation>
    <scope>NUCLEOTIDE SEQUENCE [LARGE SCALE GENOMIC DNA]</scope>
    <source>
        <strain evidence="3 4">CBS 101466</strain>
    </source>
</reference>
<accession>W2SDP7</accession>
<dbReference type="STRING" id="1220924.W2SDP7"/>
<protein>
    <recommendedName>
        <fullName evidence="2">Alpha/beta hydrolase fold-3 domain-containing protein</fullName>
    </recommendedName>
</protein>
<dbReference type="InterPro" id="IPR050300">
    <property type="entry name" value="GDXG_lipolytic_enzyme"/>
</dbReference>
<dbReference type="OrthoDB" id="408631at2759"/>
<dbReference type="RefSeq" id="XP_008711529.1">
    <property type="nucleotide sequence ID" value="XM_008713307.1"/>
</dbReference>
<dbReference type="InterPro" id="IPR013094">
    <property type="entry name" value="AB_hydrolase_3"/>
</dbReference>
<name>W2SDP7_CYPE1</name>
<dbReference type="GeneID" id="19968345"/>
<dbReference type="SUPFAM" id="SSF53474">
    <property type="entry name" value="alpha/beta-Hydrolases"/>
    <property type="match status" value="1"/>
</dbReference>
<dbReference type="AlphaFoldDB" id="W2SDP7"/>
<evidence type="ECO:0000313" key="4">
    <source>
        <dbReference type="Proteomes" id="UP000030752"/>
    </source>
</evidence>
<evidence type="ECO:0000259" key="2">
    <source>
        <dbReference type="Pfam" id="PF07859"/>
    </source>
</evidence>
<dbReference type="InterPro" id="IPR029058">
    <property type="entry name" value="AB_hydrolase_fold"/>
</dbReference>
<dbReference type="VEuPathDB" id="FungiDB:HMPREF1541_01006"/>
<dbReference type="Gene3D" id="3.40.50.1820">
    <property type="entry name" value="alpha/beta hydrolase"/>
    <property type="match status" value="1"/>
</dbReference>
<dbReference type="PANTHER" id="PTHR48081">
    <property type="entry name" value="AB HYDROLASE SUPERFAMILY PROTEIN C4A8.06C"/>
    <property type="match status" value="1"/>
</dbReference>
<dbReference type="HOGENOM" id="CLU_012494_6_3_1"/>
<gene>
    <name evidence="3" type="ORF">HMPREF1541_01006</name>
</gene>
<dbReference type="PANTHER" id="PTHR48081:SF8">
    <property type="entry name" value="ALPHA_BETA HYDROLASE FOLD-3 DOMAIN-CONTAINING PROTEIN-RELATED"/>
    <property type="match status" value="1"/>
</dbReference>
<feature type="domain" description="Alpha/beta hydrolase fold-3" evidence="2">
    <location>
        <begin position="66"/>
        <end position="283"/>
    </location>
</feature>
<dbReference type="Proteomes" id="UP000030752">
    <property type="component" value="Unassembled WGS sequence"/>
</dbReference>
<organism evidence="3 4">
    <name type="scientific">Cyphellophora europaea (strain CBS 101466)</name>
    <name type="common">Phialophora europaea</name>
    <dbReference type="NCBI Taxonomy" id="1220924"/>
    <lineage>
        <taxon>Eukaryota</taxon>
        <taxon>Fungi</taxon>
        <taxon>Dikarya</taxon>
        <taxon>Ascomycota</taxon>
        <taxon>Pezizomycotina</taxon>
        <taxon>Eurotiomycetes</taxon>
        <taxon>Chaetothyriomycetidae</taxon>
        <taxon>Chaetothyriales</taxon>
        <taxon>Cyphellophoraceae</taxon>
        <taxon>Cyphellophora</taxon>
    </lineage>
</organism>
<dbReference type="GO" id="GO:0016787">
    <property type="term" value="F:hydrolase activity"/>
    <property type="evidence" value="ECO:0007669"/>
    <property type="project" value="UniProtKB-KW"/>
</dbReference>
<keyword evidence="1" id="KW-0378">Hydrolase</keyword>